<dbReference type="Proteomes" id="UP000245119">
    <property type="component" value="Linkage Group LG5"/>
</dbReference>
<gene>
    <name evidence="1" type="ORF">C0Q70_09238</name>
</gene>
<accession>A0A2T7P972</accession>
<keyword evidence="2" id="KW-1185">Reference proteome</keyword>
<dbReference type="EMBL" id="PZQS01000005">
    <property type="protein sequence ID" value="PVD29977.1"/>
    <property type="molecule type" value="Genomic_DNA"/>
</dbReference>
<sequence length="138" mass="15217">MCMYWGETMPELPHINIDQVPCLGFTASDTLVCERSDSKLATIRHVFRTLRDLVLGQGGTCGNGVWGWNRWVALEGFRPLMHADNTERTFGQIGGRPRHQAVPEVRENKASETLAATDEAQAHVSKSTSISRLGCGCC</sequence>
<organism evidence="1 2">
    <name type="scientific">Pomacea canaliculata</name>
    <name type="common">Golden apple snail</name>
    <dbReference type="NCBI Taxonomy" id="400727"/>
    <lineage>
        <taxon>Eukaryota</taxon>
        <taxon>Metazoa</taxon>
        <taxon>Spiralia</taxon>
        <taxon>Lophotrochozoa</taxon>
        <taxon>Mollusca</taxon>
        <taxon>Gastropoda</taxon>
        <taxon>Caenogastropoda</taxon>
        <taxon>Architaenioglossa</taxon>
        <taxon>Ampullarioidea</taxon>
        <taxon>Ampullariidae</taxon>
        <taxon>Pomacea</taxon>
    </lineage>
</organism>
<name>A0A2T7P972_POMCA</name>
<protein>
    <submittedName>
        <fullName evidence="1">Uncharacterized protein</fullName>
    </submittedName>
</protein>
<dbReference type="AlphaFoldDB" id="A0A2T7P972"/>
<proteinExistence type="predicted"/>
<comment type="caution">
    <text evidence="1">The sequence shown here is derived from an EMBL/GenBank/DDBJ whole genome shotgun (WGS) entry which is preliminary data.</text>
</comment>
<evidence type="ECO:0000313" key="1">
    <source>
        <dbReference type="EMBL" id="PVD29977.1"/>
    </source>
</evidence>
<reference evidence="1 2" key="1">
    <citation type="submission" date="2018-04" db="EMBL/GenBank/DDBJ databases">
        <title>The genome of golden apple snail Pomacea canaliculata provides insight into stress tolerance and invasive adaptation.</title>
        <authorList>
            <person name="Liu C."/>
            <person name="Liu B."/>
            <person name="Ren Y."/>
            <person name="Zhang Y."/>
            <person name="Wang H."/>
            <person name="Li S."/>
            <person name="Jiang F."/>
            <person name="Yin L."/>
            <person name="Zhang G."/>
            <person name="Qian W."/>
            <person name="Fan W."/>
        </authorList>
    </citation>
    <scope>NUCLEOTIDE SEQUENCE [LARGE SCALE GENOMIC DNA]</scope>
    <source>
        <strain evidence="1">SZHN2017</strain>
        <tissue evidence="1">Muscle</tissue>
    </source>
</reference>
<evidence type="ECO:0000313" key="2">
    <source>
        <dbReference type="Proteomes" id="UP000245119"/>
    </source>
</evidence>